<keyword evidence="2" id="KW-0813">Transport</keyword>
<dbReference type="GO" id="GO:0046914">
    <property type="term" value="F:transition metal ion binding"/>
    <property type="evidence" value="ECO:0007669"/>
    <property type="project" value="TreeGrafter"/>
</dbReference>
<dbReference type="PANTHER" id="PTHR30097:SF15">
    <property type="entry name" value="CATION EFFLUX SYSTEM PROTEIN CUSB"/>
    <property type="match status" value="1"/>
</dbReference>
<dbReference type="Pfam" id="PF25975">
    <property type="entry name" value="CzcB_C"/>
    <property type="match status" value="1"/>
</dbReference>
<dbReference type="Pfam" id="PF11827">
    <property type="entry name" value="DUF3347"/>
    <property type="match status" value="1"/>
</dbReference>
<accession>A0A1I0Y8C1</accession>
<dbReference type="GO" id="GO:0022857">
    <property type="term" value="F:transmembrane transporter activity"/>
    <property type="evidence" value="ECO:0007669"/>
    <property type="project" value="InterPro"/>
</dbReference>
<keyword evidence="10" id="KW-1185">Reference proteome</keyword>
<dbReference type="InterPro" id="IPR058649">
    <property type="entry name" value="CzcB_C"/>
</dbReference>
<evidence type="ECO:0000313" key="9">
    <source>
        <dbReference type="EMBL" id="SFB09484.1"/>
    </source>
</evidence>
<dbReference type="AlphaFoldDB" id="A0A1I0Y8C1"/>
<organism evidence="9 10">
    <name type="scientific">Algoriphagus aquimarinus</name>
    <dbReference type="NCBI Taxonomy" id="237018"/>
    <lineage>
        <taxon>Bacteria</taxon>
        <taxon>Pseudomonadati</taxon>
        <taxon>Bacteroidota</taxon>
        <taxon>Cytophagia</taxon>
        <taxon>Cytophagales</taxon>
        <taxon>Cyclobacteriaceae</taxon>
        <taxon>Algoriphagus</taxon>
    </lineage>
</organism>
<dbReference type="InterPro" id="IPR058791">
    <property type="entry name" value="3HB_CusB"/>
</dbReference>
<evidence type="ECO:0000259" key="8">
    <source>
        <dbReference type="Pfam" id="PF25975"/>
    </source>
</evidence>
<feature type="domain" description="Heavy metal binding" evidence="4">
    <location>
        <begin position="52"/>
        <end position="77"/>
    </location>
</feature>
<dbReference type="PANTHER" id="PTHR30097">
    <property type="entry name" value="CATION EFFLUX SYSTEM PROTEIN CUSB"/>
    <property type="match status" value="1"/>
</dbReference>
<comment type="similarity">
    <text evidence="1">Belongs to the membrane fusion protein (MFP) (TC 8.A.1) family.</text>
</comment>
<dbReference type="Pfam" id="PF25954">
    <property type="entry name" value="Beta-barrel_RND_2"/>
    <property type="match status" value="1"/>
</dbReference>
<dbReference type="InterPro" id="IPR051909">
    <property type="entry name" value="MFP_Cation_Efflux"/>
</dbReference>
<dbReference type="STRING" id="237018.SAMN04489723_104165"/>
<proteinExistence type="inferred from homology"/>
<protein>
    <submittedName>
        <fullName evidence="9">Membrane fusion protein, Cu(I)/Ag(I) efflux system</fullName>
    </submittedName>
</protein>
<dbReference type="GO" id="GO:0016020">
    <property type="term" value="C:membrane"/>
    <property type="evidence" value="ECO:0007669"/>
    <property type="project" value="InterPro"/>
</dbReference>
<feature type="domain" description="CusB-like beta-barrel" evidence="7">
    <location>
        <begin position="252"/>
        <end position="328"/>
    </location>
</feature>
<feature type="domain" description="CusB-like barrel-sandwich hybrid" evidence="6">
    <location>
        <begin position="134"/>
        <end position="248"/>
    </location>
</feature>
<name>A0A1I0Y8C1_9BACT</name>
<dbReference type="Gene3D" id="6.10.140.730">
    <property type="match status" value="1"/>
</dbReference>
<dbReference type="OrthoDB" id="9806939at2"/>
<gene>
    <name evidence="9" type="ORF">SAMN04489723_104165</name>
</gene>
<dbReference type="Gene3D" id="2.40.420.20">
    <property type="match status" value="1"/>
</dbReference>
<evidence type="ECO:0000259" key="5">
    <source>
        <dbReference type="Pfam" id="PF25869"/>
    </source>
</evidence>
<dbReference type="SUPFAM" id="SSF111369">
    <property type="entry name" value="HlyD-like secretion proteins"/>
    <property type="match status" value="1"/>
</dbReference>
<feature type="domain" description="CzcB-like C-terminal circularly permuted SH3-like" evidence="8">
    <location>
        <begin position="337"/>
        <end position="400"/>
    </location>
</feature>
<evidence type="ECO:0000259" key="4">
    <source>
        <dbReference type="Pfam" id="PF19335"/>
    </source>
</evidence>
<evidence type="ECO:0000256" key="1">
    <source>
        <dbReference type="ARBA" id="ARBA00009477"/>
    </source>
</evidence>
<dbReference type="GO" id="GO:0015679">
    <property type="term" value="P:plasma membrane copper ion transport"/>
    <property type="evidence" value="ECO:0007669"/>
    <property type="project" value="TreeGrafter"/>
</dbReference>
<dbReference type="InterPro" id="IPR058792">
    <property type="entry name" value="Beta-barrel_RND_2"/>
</dbReference>
<evidence type="ECO:0000259" key="7">
    <source>
        <dbReference type="Pfam" id="PF25954"/>
    </source>
</evidence>
<dbReference type="InterPro" id="IPR021782">
    <property type="entry name" value="DUF3347"/>
</dbReference>
<dbReference type="InterPro" id="IPR058790">
    <property type="entry name" value="BSH_CusB"/>
</dbReference>
<dbReference type="EMBL" id="FOKK01000004">
    <property type="protein sequence ID" value="SFB09484.1"/>
    <property type="molecule type" value="Genomic_DNA"/>
</dbReference>
<dbReference type="InterPro" id="IPR006143">
    <property type="entry name" value="RND_pump_MFP"/>
</dbReference>
<dbReference type="Pfam" id="PF25869">
    <property type="entry name" value="3HB_CusB"/>
    <property type="match status" value="1"/>
</dbReference>
<dbReference type="InterPro" id="IPR045800">
    <property type="entry name" value="HMBD"/>
</dbReference>
<evidence type="ECO:0000313" key="10">
    <source>
        <dbReference type="Proteomes" id="UP000198790"/>
    </source>
</evidence>
<dbReference type="Gene3D" id="2.40.30.170">
    <property type="match status" value="1"/>
</dbReference>
<evidence type="ECO:0000259" key="3">
    <source>
        <dbReference type="Pfam" id="PF11827"/>
    </source>
</evidence>
<feature type="domain" description="CusB-like three alpha-helical bundle" evidence="5">
    <location>
        <begin position="165"/>
        <end position="214"/>
    </location>
</feature>
<dbReference type="Pfam" id="PF19335">
    <property type="entry name" value="HMBD"/>
    <property type="match status" value="1"/>
</dbReference>
<evidence type="ECO:0000256" key="2">
    <source>
        <dbReference type="ARBA" id="ARBA00022448"/>
    </source>
</evidence>
<dbReference type="Pfam" id="PF25919">
    <property type="entry name" value="BSH_CusB"/>
    <property type="match status" value="1"/>
</dbReference>
<evidence type="ECO:0000259" key="6">
    <source>
        <dbReference type="Pfam" id="PF25919"/>
    </source>
</evidence>
<reference evidence="9 10" key="1">
    <citation type="submission" date="2016-10" db="EMBL/GenBank/DDBJ databases">
        <authorList>
            <person name="de Groot N.N."/>
        </authorList>
    </citation>
    <scope>NUCLEOTIDE SEQUENCE [LARGE SCALE GENOMIC DNA]</scope>
    <source>
        <strain evidence="9 10">DSM 23399</strain>
    </source>
</reference>
<dbReference type="Proteomes" id="UP000198790">
    <property type="component" value="Unassembled WGS sequence"/>
</dbReference>
<dbReference type="NCBIfam" id="TIGR01730">
    <property type="entry name" value="RND_mfp"/>
    <property type="match status" value="1"/>
</dbReference>
<dbReference type="FunFam" id="2.40.30.170:FF:000010">
    <property type="entry name" value="Efflux RND transporter periplasmic adaptor subunit"/>
    <property type="match status" value="1"/>
</dbReference>
<dbReference type="GO" id="GO:0060003">
    <property type="term" value="P:copper ion export"/>
    <property type="evidence" value="ECO:0007669"/>
    <property type="project" value="TreeGrafter"/>
</dbReference>
<sequence>MKNLLNNKFVLIALTLVVGLALGWLIKPSSAPKMETDEHEHIESIAGIPITYTCSMHPQIRQNEPGDCPICGMDLIPLDNDNSDADPMALTMSPTAMQLAGVQSLVVGNADANKSIRLNGKIQADERQNYTQSAHIPGRIENLSVNFTGEYVKKGQVLGQIYSPELATAQEELFQAQKIKDTQPALFNAAKEKLKNWKLTDSQISQILTTGKVTEQLPILANVSGYVTEKMVNLGDYVNRGEPIYQIADLSKVWVLFDVYESELQWIKKGDQIEFTVQSLPGETFTGKLSYIDPMINPQTRVAKARLEVSNSNLKFKPEMFVSGKVESKGSSKDNSIVVPKTAVMWTGTRSVVYVKNVTDQAVSFKLRDVTLGAALGSEYVITAGLESGEEIAVNGTFSIDAAAQLAGKPSMMSPDGGAAMTGHNHGGTSEVKMQTTSQTTGGSVVVSTQAKNELKPVFDNYFKLKNALTKDDLASAKSTAATMLASVEKVNMSEFKGDAHMEWMKYETKIKAVLGKIKSQKDLAEIRKSFLLISDEMLGMAENFKPLSSKIYVQHCPMADNNRGADWLSLEEKIVNPYFGEAMLTCGEVTKTIQN</sequence>
<dbReference type="RefSeq" id="WP_092895607.1">
    <property type="nucleotide sequence ID" value="NZ_FOKK01000004.1"/>
</dbReference>
<dbReference type="GO" id="GO:0030288">
    <property type="term" value="C:outer membrane-bounded periplasmic space"/>
    <property type="evidence" value="ECO:0007669"/>
    <property type="project" value="TreeGrafter"/>
</dbReference>
<feature type="domain" description="DUF3347" evidence="3">
    <location>
        <begin position="458"/>
        <end position="549"/>
    </location>
</feature>